<name>A0A9K3JBW4_HELAN</name>
<reference evidence="1" key="1">
    <citation type="journal article" date="2017" name="Nature">
        <title>The sunflower genome provides insights into oil metabolism, flowering and Asterid evolution.</title>
        <authorList>
            <person name="Badouin H."/>
            <person name="Gouzy J."/>
            <person name="Grassa C.J."/>
            <person name="Murat F."/>
            <person name="Staton S.E."/>
            <person name="Cottret L."/>
            <person name="Lelandais-Briere C."/>
            <person name="Owens G.L."/>
            <person name="Carrere S."/>
            <person name="Mayjonade B."/>
            <person name="Legrand L."/>
            <person name="Gill N."/>
            <person name="Kane N.C."/>
            <person name="Bowers J.E."/>
            <person name="Hubner S."/>
            <person name="Bellec A."/>
            <person name="Berard A."/>
            <person name="Berges H."/>
            <person name="Blanchet N."/>
            <person name="Boniface M.C."/>
            <person name="Brunel D."/>
            <person name="Catrice O."/>
            <person name="Chaidir N."/>
            <person name="Claudel C."/>
            <person name="Donnadieu C."/>
            <person name="Faraut T."/>
            <person name="Fievet G."/>
            <person name="Helmstetter N."/>
            <person name="King M."/>
            <person name="Knapp S.J."/>
            <person name="Lai Z."/>
            <person name="Le Paslier M.C."/>
            <person name="Lippi Y."/>
            <person name="Lorenzon L."/>
            <person name="Mandel J.R."/>
            <person name="Marage G."/>
            <person name="Marchand G."/>
            <person name="Marquand E."/>
            <person name="Bret-Mestries E."/>
            <person name="Morien E."/>
            <person name="Nambeesan S."/>
            <person name="Nguyen T."/>
            <person name="Pegot-Espagnet P."/>
            <person name="Pouilly N."/>
            <person name="Raftis F."/>
            <person name="Sallet E."/>
            <person name="Schiex T."/>
            <person name="Thomas J."/>
            <person name="Vandecasteele C."/>
            <person name="Vares D."/>
            <person name="Vear F."/>
            <person name="Vautrin S."/>
            <person name="Crespi M."/>
            <person name="Mangin B."/>
            <person name="Burke J.M."/>
            <person name="Salse J."/>
            <person name="Munos S."/>
            <person name="Vincourt P."/>
            <person name="Rieseberg L.H."/>
            <person name="Langlade N.B."/>
        </authorList>
    </citation>
    <scope>NUCLEOTIDE SEQUENCE</scope>
    <source>
        <tissue evidence="1">Leaves</tissue>
    </source>
</reference>
<organism evidence="1 2">
    <name type="scientific">Helianthus annuus</name>
    <name type="common">Common sunflower</name>
    <dbReference type="NCBI Taxonomy" id="4232"/>
    <lineage>
        <taxon>Eukaryota</taxon>
        <taxon>Viridiplantae</taxon>
        <taxon>Streptophyta</taxon>
        <taxon>Embryophyta</taxon>
        <taxon>Tracheophyta</taxon>
        <taxon>Spermatophyta</taxon>
        <taxon>Magnoliopsida</taxon>
        <taxon>eudicotyledons</taxon>
        <taxon>Gunneridae</taxon>
        <taxon>Pentapetalae</taxon>
        <taxon>asterids</taxon>
        <taxon>campanulids</taxon>
        <taxon>Asterales</taxon>
        <taxon>Asteraceae</taxon>
        <taxon>Asteroideae</taxon>
        <taxon>Heliantheae alliance</taxon>
        <taxon>Heliantheae</taxon>
        <taxon>Helianthus</taxon>
    </lineage>
</organism>
<dbReference type="Proteomes" id="UP000215914">
    <property type="component" value="Unassembled WGS sequence"/>
</dbReference>
<sequence>MTRGTQTPQAHPLNLSGVVALVFILLTRDNNREDFGIYSTLGMACFCPHAASNFIAVIESLVLVEQTHQVIDHYLRKVFANWSL</sequence>
<evidence type="ECO:0000313" key="1">
    <source>
        <dbReference type="EMBL" id="KAF5812595.1"/>
    </source>
</evidence>
<reference evidence="1" key="2">
    <citation type="submission" date="2020-06" db="EMBL/GenBank/DDBJ databases">
        <title>Helianthus annuus Genome sequencing and assembly Release 2.</title>
        <authorList>
            <person name="Gouzy J."/>
            <person name="Langlade N."/>
            <person name="Munos S."/>
        </authorList>
    </citation>
    <scope>NUCLEOTIDE SEQUENCE</scope>
    <source>
        <tissue evidence="1">Leaves</tissue>
    </source>
</reference>
<gene>
    <name evidence="1" type="ORF">HanXRQr2_Chr03g0088211</name>
</gene>
<dbReference type="AlphaFoldDB" id="A0A9K3JBW4"/>
<dbReference type="Gramene" id="mRNA:HanXRQr2_Chr03g0088211">
    <property type="protein sequence ID" value="mRNA:HanXRQr2_Chr03g0088211"/>
    <property type="gene ID" value="HanXRQr2_Chr03g0088211"/>
</dbReference>
<dbReference type="EMBL" id="MNCJ02000318">
    <property type="protein sequence ID" value="KAF5812595.1"/>
    <property type="molecule type" value="Genomic_DNA"/>
</dbReference>
<protein>
    <submittedName>
        <fullName evidence="1">Uncharacterized protein</fullName>
    </submittedName>
</protein>
<comment type="caution">
    <text evidence="1">The sequence shown here is derived from an EMBL/GenBank/DDBJ whole genome shotgun (WGS) entry which is preliminary data.</text>
</comment>
<proteinExistence type="predicted"/>
<evidence type="ECO:0000313" key="2">
    <source>
        <dbReference type="Proteomes" id="UP000215914"/>
    </source>
</evidence>
<keyword evidence="2" id="KW-1185">Reference proteome</keyword>
<accession>A0A9K3JBW4</accession>